<dbReference type="PANTHER" id="PTHR23389:SF13">
    <property type="entry name" value="AAA+ ATPASE DOMAIN-CONTAINING PROTEIN"/>
    <property type="match status" value="1"/>
</dbReference>
<dbReference type="EMBL" id="MN738969">
    <property type="protein sequence ID" value="QHT33580.1"/>
    <property type="molecule type" value="Genomic_DNA"/>
</dbReference>
<dbReference type="SUPFAM" id="SSF52540">
    <property type="entry name" value="P-loop containing nucleoside triphosphate hydrolases"/>
    <property type="match status" value="1"/>
</dbReference>
<name>A0A6C0EZE4_9ZZZZ</name>
<dbReference type="SMART" id="SM00382">
    <property type="entry name" value="AAA"/>
    <property type="match status" value="1"/>
</dbReference>
<sequence length="443" mass="52255">MNNLNINSILGREQTYKKIKTILDGFQDNKNDITLKRGIYIYGNPGSGKTEFIVNLLREQNYDIIKYDAGDIRNKSIIDTITKHNMSDKNIMSMFEKKVKKIVIVMDEIDAMNNGDKSGINSLIKLIRPKKTKKQKIEEVSFNPIICIGNYQINKKIKELMKVCHTFEIKTPSTDQISSLLTCMNLKFDKVLNDNIVSFIQGDLRKLVSIHQMADKQNNILQNDIIQTIFQPKSYNDDSKKLTQHLINNNYPIEQHKVLMNETDRTTVALLWHENIIDVLTKYKKDVSIPFYQKVLDNICFADYIDRITFQNQAWQFNEMSSLIKTFYNNKLYHEQFIKKQKFNPVEVRFTKVLTKYSTEYNNSLFIKTLCQQLSMDQKDMFSFFMHIKNLHSEDEIYNMLENYEVTKLDINRIYRYLDKYTQKTLNITTDDDKIIDSDDELI</sequence>
<proteinExistence type="predicted"/>
<dbReference type="GO" id="GO:0005524">
    <property type="term" value="F:ATP binding"/>
    <property type="evidence" value="ECO:0007669"/>
    <property type="project" value="InterPro"/>
</dbReference>
<evidence type="ECO:0000313" key="2">
    <source>
        <dbReference type="EMBL" id="QHT33580.1"/>
    </source>
</evidence>
<evidence type="ECO:0000259" key="1">
    <source>
        <dbReference type="SMART" id="SM00382"/>
    </source>
</evidence>
<accession>A0A6C0EZE4</accession>
<dbReference type="GO" id="GO:0003677">
    <property type="term" value="F:DNA binding"/>
    <property type="evidence" value="ECO:0007669"/>
    <property type="project" value="TreeGrafter"/>
</dbReference>
<dbReference type="AlphaFoldDB" id="A0A6C0EZE4"/>
<dbReference type="Gene3D" id="3.40.50.300">
    <property type="entry name" value="P-loop containing nucleotide triphosphate hydrolases"/>
    <property type="match status" value="1"/>
</dbReference>
<dbReference type="GO" id="GO:0016887">
    <property type="term" value="F:ATP hydrolysis activity"/>
    <property type="evidence" value="ECO:0007669"/>
    <property type="project" value="InterPro"/>
</dbReference>
<dbReference type="GO" id="GO:0005634">
    <property type="term" value="C:nucleus"/>
    <property type="evidence" value="ECO:0007669"/>
    <property type="project" value="TreeGrafter"/>
</dbReference>
<dbReference type="InterPro" id="IPR003593">
    <property type="entry name" value="AAA+_ATPase"/>
</dbReference>
<feature type="domain" description="AAA+ ATPase" evidence="1">
    <location>
        <begin position="35"/>
        <end position="173"/>
    </location>
</feature>
<dbReference type="CDD" id="cd00009">
    <property type="entry name" value="AAA"/>
    <property type="match status" value="1"/>
</dbReference>
<dbReference type="PANTHER" id="PTHR23389">
    <property type="entry name" value="CHROMOSOME TRANSMISSION FIDELITY FACTOR 18"/>
    <property type="match status" value="1"/>
</dbReference>
<dbReference type="Pfam" id="PF00004">
    <property type="entry name" value="AAA"/>
    <property type="match status" value="1"/>
</dbReference>
<dbReference type="InterPro" id="IPR003959">
    <property type="entry name" value="ATPase_AAA_core"/>
</dbReference>
<dbReference type="InterPro" id="IPR027417">
    <property type="entry name" value="P-loop_NTPase"/>
</dbReference>
<protein>
    <recommendedName>
        <fullName evidence="1">AAA+ ATPase domain-containing protein</fullName>
    </recommendedName>
</protein>
<reference evidence="2" key="1">
    <citation type="journal article" date="2020" name="Nature">
        <title>Giant virus diversity and host interactions through global metagenomics.</title>
        <authorList>
            <person name="Schulz F."/>
            <person name="Roux S."/>
            <person name="Paez-Espino D."/>
            <person name="Jungbluth S."/>
            <person name="Walsh D.A."/>
            <person name="Denef V.J."/>
            <person name="McMahon K.D."/>
            <person name="Konstantinidis K.T."/>
            <person name="Eloe-Fadrosh E.A."/>
            <person name="Kyrpides N.C."/>
            <person name="Woyke T."/>
        </authorList>
    </citation>
    <scope>NUCLEOTIDE SEQUENCE</scope>
    <source>
        <strain evidence="2">GVMAG-M-3300009161-36</strain>
    </source>
</reference>
<organism evidence="2">
    <name type="scientific">viral metagenome</name>
    <dbReference type="NCBI Taxonomy" id="1070528"/>
    <lineage>
        <taxon>unclassified sequences</taxon>
        <taxon>metagenomes</taxon>
        <taxon>organismal metagenomes</taxon>
    </lineage>
</organism>